<keyword evidence="1" id="KW-0732">Signal</keyword>
<dbReference type="PROSITE" id="PS51208">
    <property type="entry name" value="AUTOTRANSPORTER"/>
    <property type="match status" value="1"/>
</dbReference>
<dbReference type="Gene3D" id="2.40.128.130">
    <property type="entry name" value="Autotransporter beta-domain"/>
    <property type="match status" value="1"/>
</dbReference>
<dbReference type="InterPro" id="IPR006626">
    <property type="entry name" value="PbH1"/>
</dbReference>
<dbReference type="SMART" id="SM00710">
    <property type="entry name" value="PbH1"/>
    <property type="match status" value="6"/>
</dbReference>
<name>A0ABV0B499_9SPHN</name>
<feature type="signal peptide" evidence="1">
    <location>
        <begin position="1"/>
        <end position="43"/>
    </location>
</feature>
<dbReference type="EMBL" id="JBDIZK010000002">
    <property type="protein sequence ID" value="MEN3746404.1"/>
    <property type="molecule type" value="Genomic_DNA"/>
</dbReference>
<dbReference type="Proteomes" id="UP001427805">
    <property type="component" value="Unassembled WGS sequence"/>
</dbReference>
<dbReference type="Pfam" id="PF03797">
    <property type="entry name" value="Autotransporter"/>
    <property type="match status" value="1"/>
</dbReference>
<proteinExistence type="predicted"/>
<accession>A0ABV0B499</accession>
<evidence type="ECO:0000313" key="4">
    <source>
        <dbReference type="Proteomes" id="UP001427805"/>
    </source>
</evidence>
<dbReference type="SUPFAM" id="SSF103515">
    <property type="entry name" value="Autotransporter"/>
    <property type="match status" value="1"/>
</dbReference>
<feature type="domain" description="Autotransporter" evidence="2">
    <location>
        <begin position="1134"/>
        <end position="1407"/>
    </location>
</feature>
<dbReference type="InterPro" id="IPR036709">
    <property type="entry name" value="Autotransporte_beta_dom_sf"/>
</dbReference>
<gene>
    <name evidence="3" type="ORF">TPR58_04430</name>
</gene>
<reference evidence="3 4" key="1">
    <citation type="submission" date="2024-05" db="EMBL/GenBank/DDBJ databases">
        <title>Sphingomonas sp. HF-S3 16S ribosomal RNA gene Genome sequencing and assembly.</title>
        <authorList>
            <person name="Lee H."/>
        </authorList>
    </citation>
    <scope>NUCLEOTIDE SEQUENCE [LARGE SCALE GENOMIC DNA]</scope>
    <source>
        <strain evidence="3 4">HF-S3</strain>
    </source>
</reference>
<comment type="caution">
    <text evidence="3">The sequence shown here is derived from an EMBL/GenBank/DDBJ whole genome shotgun (WGS) entry which is preliminary data.</text>
</comment>
<dbReference type="SMART" id="SM00869">
    <property type="entry name" value="Autotransporter"/>
    <property type="match status" value="1"/>
</dbReference>
<protein>
    <submittedName>
        <fullName evidence="3">Autotransporter domain-containing protein</fullName>
    </submittedName>
</protein>
<dbReference type="NCBIfam" id="TIGR01414">
    <property type="entry name" value="autotrans_barl"/>
    <property type="match status" value="1"/>
</dbReference>
<dbReference type="RefSeq" id="WP_346245406.1">
    <property type="nucleotide sequence ID" value="NZ_JBDIZK010000002.1"/>
</dbReference>
<organism evidence="3 4">
    <name type="scientific">Sphingomonas rustica</name>
    <dbReference type="NCBI Taxonomy" id="3103142"/>
    <lineage>
        <taxon>Bacteria</taxon>
        <taxon>Pseudomonadati</taxon>
        <taxon>Pseudomonadota</taxon>
        <taxon>Alphaproteobacteria</taxon>
        <taxon>Sphingomonadales</taxon>
        <taxon>Sphingomonadaceae</taxon>
        <taxon>Sphingomonas</taxon>
    </lineage>
</organism>
<keyword evidence="4" id="KW-1185">Reference proteome</keyword>
<feature type="chain" id="PRO_5045059227" evidence="1">
    <location>
        <begin position="44"/>
        <end position="1407"/>
    </location>
</feature>
<evidence type="ECO:0000313" key="3">
    <source>
        <dbReference type="EMBL" id="MEN3746404.1"/>
    </source>
</evidence>
<dbReference type="InterPro" id="IPR006315">
    <property type="entry name" value="OM_autotransptr_brl_dom"/>
</dbReference>
<evidence type="ECO:0000256" key="1">
    <source>
        <dbReference type="SAM" id="SignalP"/>
    </source>
</evidence>
<evidence type="ECO:0000259" key="2">
    <source>
        <dbReference type="PROSITE" id="PS51208"/>
    </source>
</evidence>
<sequence>MTIKSNGAAAPNAPHCTRRSRNMRLALLAGTAGLVALASPAMAQCVEGPPETFTCSGSTDVPQVLTGPDPVVVTTPGFQVDTTDNGNGIALQVTGDGMVSYTDLQASELKGAGVAFVSTGDNGLSDGGLTIFSDGAIVASGTQALRLENNGSGALNVVWTGTITNSGGNGVAIVTDSGSADVSLSVSNVFAIGDAITIDRSGSGALNLTATGTIASLAGTAVDIRQFTVSPSDIVVNLATVIGGTQGIAISSSGTGSVSLSVTGPVAVATDGSGIRVVNGTDGSDVTVDAAAVQGVADGIYVRNEGLGNTRVTTTGLVEGDTDQGIFARNGQAAAGDLIVTSAEVRGATAGIVAEQSGSGDLIVNATGPVSGQTGTGIYAATGLTSQNLIVGAQTVSGGQDGILAHHLGLGETIVTSAGQVSGLGGYGITASTGSQGTNLSILSTDVHGRVSAIRAINDGTGFIRVVSNGIASGDAETGIIVEGGAQTTSVSVDAAAVTGGIGGIRVANYGTGATSISASGPVSGNSGIGIDFSAYAETTDLSIRTADVSGTVGVSGTHLGTGSVEILSTGMVTGTADDGIAIGVGGGADNILIDVVNVAGATAGVKVAHSGSGFIRLRATGAVTGATENGIDLNTEVSTGSVRIEANTVSGGEDGISVTHRGSGTLGVLATGPVSGELDGIDLSTDALGQGITVQVAGVTGGSTGIRTANSGSGATLIEATGAVIGGDGVGINAVNAATGTDLRIVAVDVRGTNAGMVASNSGTGGVSIVSTGTIEATGAAGTGLSAFAGPSATGIDIEVANARGAAAGISTFNSGGGDTLIQVGGLVQGDIQAIRAETSGGGDIRIVNDGTIRNSSGAAFRAITASGARIIVGNIGTLLGSVDLSGAESLMGNAGTWNGSGGTSLFSGANDELANFVPGVILGGSSGAVAETTSWSGLERFTNLGRIDLRDGGTGDRIQTSATTSLSAGSVLAVDIGGPTGSDSYRTTGSLEIEPGSLLVVNRVQPLTLYGKHVVVEATGGLTGTFDFADQFLTAFAGLRDGYDATTAFVEFAQLRDLAEAGLTPNQKQAAAGADSLDDGNPVKDALLLLPTDAAAQAAFDQLSGEIHPAVRTVLSEDSRLPRNAVLARLSDDKPGGAIWGQAFGNWGTSDGDRNAAEVGRDTTGFLIGADIAAGDNVTLGLAGGYLDTDLTLRARDSSGSAKTVHGLAYVGARFGGFRIKGGAGYARADIDTRRVVSFAGFDDKASADYNGTLLQGFAEIGYRLPLGGGEVEPFTSVATLRVTTEALAESGGAAALSAARAREDSTVSTVGVRFRTASAGAFSMGGSIGWQHGFGTLDPVGVHRFAGGDRFTILGAAQSRNAGIATIDARFRLAPNISVAVSYDGVLGTAGQDHAVKGGLRIAF</sequence>
<dbReference type="InterPro" id="IPR005546">
    <property type="entry name" value="Autotransporte_beta"/>
</dbReference>